<name>A0ABS2PRS9_9STRE</name>
<dbReference type="SUPFAM" id="SSF53850">
    <property type="entry name" value="Periplasmic binding protein-like II"/>
    <property type="match status" value="1"/>
</dbReference>
<evidence type="ECO:0000256" key="2">
    <source>
        <dbReference type="SAM" id="SignalP"/>
    </source>
</evidence>
<evidence type="ECO:0000313" key="4">
    <source>
        <dbReference type="EMBL" id="MBM7642415.1"/>
    </source>
</evidence>
<gene>
    <name evidence="4" type="ORF">JOC28_000712</name>
</gene>
<dbReference type="EMBL" id="JAFBEH010000011">
    <property type="protein sequence ID" value="MBM7642415.1"/>
    <property type="molecule type" value="Genomic_DNA"/>
</dbReference>
<evidence type="ECO:0000313" key="5">
    <source>
        <dbReference type="Proteomes" id="UP000697472"/>
    </source>
</evidence>
<sequence>MKLKKMLLGALAALSIVTLVACSSSSSSTNELESIKKAGKLVVAVSPDYAPFEFKALVDGKDTVVGADIQLAQAIADKIGVELEVSTMSFNNVLSSVKSGKADLAISGLSVTEERKKAFTFSDSYYETENAILVRADQVSNYTSLDNFSGKKVAVLKGTIEETLSKDQLSDSNIVSLTTTGEAINELKSGTVDAVDLEKPVAEGYLSQNSDLALASVALTVSDGDAKAVAMPKTGSDELADVVNEVIKDLKDNGTYKQYISDAAAQTSSQVE</sequence>
<dbReference type="PANTHER" id="PTHR35936">
    <property type="entry name" value="MEMBRANE-BOUND LYTIC MUREIN TRANSGLYCOSYLASE F"/>
    <property type="match status" value="1"/>
</dbReference>
<feature type="signal peptide" evidence="2">
    <location>
        <begin position="1"/>
        <end position="21"/>
    </location>
</feature>
<comment type="caution">
    <text evidence="4">The sequence shown here is derived from an EMBL/GenBank/DDBJ whole genome shotgun (WGS) entry which is preliminary data.</text>
</comment>
<keyword evidence="1 2" id="KW-0732">Signal</keyword>
<feature type="chain" id="PRO_5046267748" evidence="2">
    <location>
        <begin position="22"/>
        <end position="272"/>
    </location>
</feature>
<dbReference type="Proteomes" id="UP000697472">
    <property type="component" value="Unassembled WGS sequence"/>
</dbReference>
<dbReference type="Gene3D" id="3.40.190.10">
    <property type="entry name" value="Periplasmic binding protein-like II"/>
    <property type="match status" value="2"/>
</dbReference>
<reference evidence="4 5" key="1">
    <citation type="submission" date="2021-01" db="EMBL/GenBank/DDBJ databases">
        <title>Genomic Encyclopedia of Type Strains, Phase IV (KMG-IV): sequencing the most valuable type-strain genomes for metagenomic binning, comparative biology and taxonomic classification.</title>
        <authorList>
            <person name="Goeker M."/>
        </authorList>
    </citation>
    <scope>NUCLEOTIDE SEQUENCE [LARGE SCALE GENOMIC DNA]</scope>
    <source>
        <strain evidence="4 5">DSM 27382</strain>
    </source>
</reference>
<dbReference type="PROSITE" id="PS51257">
    <property type="entry name" value="PROKAR_LIPOPROTEIN"/>
    <property type="match status" value="1"/>
</dbReference>
<feature type="domain" description="Solute-binding protein family 3/N-terminal" evidence="3">
    <location>
        <begin position="40"/>
        <end position="263"/>
    </location>
</feature>
<dbReference type="PANTHER" id="PTHR35936:SF17">
    <property type="entry name" value="ARGININE-BINDING EXTRACELLULAR PROTEIN ARTP"/>
    <property type="match status" value="1"/>
</dbReference>
<dbReference type="InterPro" id="IPR001638">
    <property type="entry name" value="Solute-binding_3/MltF_N"/>
</dbReference>
<keyword evidence="5" id="KW-1185">Reference proteome</keyword>
<proteinExistence type="predicted"/>
<evidence type="ECO:0000256" key="1">
    <source>
        <dbReference type="ARBA" id="ARBA00022729"/>
    </source>
</evidence>
<dbReference type="RefSeq" id="WP_205009267.1">
    <property type="nucleotide sequence ID" value="NZ_JAFBEH010000011.1"/>
</dbReference>
<dbReference type="SMART" id="SM00062">
    <property type="entry name" value="PBPb"/>
    <property type="match status" value="1"/>
</dbReference>
<dbReference type="Pfam" id="PF00497">
    <property type="entry name" value="SBP_bac_3"/>
    <property type="match status" value="1"/>
</dbReference>
<accession>A0ABS2PRS9</accession>
<evidence type="ECO:0000259" key="3">
    <source>
        <dbReference type="SMART" id="SM00062"/>
    </source>
</evidence>
<organism evidence="4 5">
    <name type="scientific">Streptococcus loxodontisalivarius</name>
    <dbReference type="NCBI Taxonomy" id="1349415"/>
    <lineage>
        <taxon>Bacteria</taxon>
        <taxon>Bacillati</taxon>
        <taxon>Bacillota</taxon>
        <taxon>Bacilli</taxon>
        <taxon>Lactobacillales</taxon>
        <taxon>Streptococcaceae</taxon>
        <taxon>Streptococcus</taxon>
    </lineage>
</organism>
<protein>
    <submittedName>
        <fullName evidence="4">Polar amino acid transport system substrate-binding protein</fullName>
    </submittedName>
</protein>